<feature type="signal peptide" evidence="7">
    <location>
        <begin position="1"/>
        <end position="20"/>
    </location>
</feature>
<name>A0AAX6MM16_9PEZI</name>
<evidence type="ECO:0000259" key="8">
    <source>
        <dbReference type="PROSITE" id="PS51212"/>
    </source>
</evidence>
<protein>
    <recommendedName>
        <fullName evidence="8">WSC domain-containing protein</fullName>
    </recommendedName>
</protein>
<comment type="subcellular location">
    <subcellularLocation>
        <location evidence="1">Membrane</location>
        <topology evidence="1">Single-pass membrane protein</topology>
    </subcellularLocation>
</comment>
<proteinExistence type="predicted"/>
<feature type="domain" description="WSC" evidence="8">
    <location>
        <begin position="34"/>
        <end position="122"/>
    </location>
</feature>
<sequence>MSFRQFAVAAILALAPLANAKNLQSPPQDPIPGTDTVHGCYKSTGNLKLAQSIKFNSQGACTGLCRDKKALVAATYAEDCYCGDQYPSKADIVDDEKCNEPCPGFDTQACGGLDTWTVYNTGLRVAVGEVSSSSSSTATPSKTSTSVADAPASTSEPVETVTASNEPEKGSGPNVAGIAAGVVVGVVAITAFGGAVFFWLRRKRNAEIEEEHRRNAAVNAFISGGKPPSSSGGLSMSDSRLDPVMNRRMSDGSIADNQDYSRRILRVWILSEKKFQITWANWFAGYQCLKTPSQISR</sequence>
<gene>
    <name evidence="9" type="ORF">Daesc_005831</name>
</gene>
<comment type="caution">
    <text evidence="9">The sequence shown here is derived from an EMBL/GenBank/DDBJ whole genome shotgun (WGS) entry which is preliminary data.</text>
</comment>
<dbReference type="PANTHER" id="PTHR15549">
    <property type="entry name" value="PAIRED IMMUNOGLOBULIN-LIKE TYPE 2 RECEPTOR"/>
    <property type="match status" value="1"/>
</dbReference>
<evidence type="ECO:0000256" key="4">
    <source>
        <dbReference type="ARBA" id="ARBA00023136"/>
    </source>
</evidence>
<keyword evidence="10" id="KW-1185">Reference proteome</keyword>
<dbReference type="InterPro" id="IPR002889">
    <property type="entry name" value="WSC_carb-bd"/>
</dbReference>
<feature type="region of interest" description="Disordered" evidence="5">
    <location>
        <begin position="130"/>
        <end position="174"/>
    </location>
</feature>
<dbReference type="AlphaFoldDB" id="A0AAX6MM16"/>
<dbReference type="SMART" id="SM00321">
    <property type="entry name" value="WSC"/>
    <property type="match status" value="1"/>
</dbReference>
<evidence type="ECO:0000256" key="2">
    <source>
        <dbReference type="ARBA" id="ARBA00022692"/>
    </source>
</evidence>
<evidence type="ECO:0000313" key="10">
    <source>
        <dbReference type="Proteomes" id="UP001369815"/>
    </source>
</evidence>
<keyword evidence="4 6" id="KW-0472">Membrane</keyword>
<dbReference type="Proteomes" id="UP001369815">
    <property type="component" value="Unassembled WGS sequence"/>
</dbReference>
<evidence type="ECO:0000256" key="1">
    <source>
        <dbReference type="ARBA" id="ARBA00004167"/>
    </source>
</evidence>
<evidence type="ECO:0000256" key="6">
    <source>
        <dbReference type="SAM" id="Phobius"/>
    </source>
</evidence>
<feature type="chain" id="PRO_5043478250" description="WSC domain-containing protein" evidence="7">
    <location>
        <begin position="21"/>
        <end position="297"/>
    </location>
</feature>
<keyword evidence="7" id="KW-0732">Signal</keyword>
<reference evidence="9 10" key="1">
    <citation type="journal article" date="2024" name="Front Chem Biol">
        <title>Unveiling the potential of Daldinia eschscholtzii MFLUCC 19-0629 through bioactivity and bioinformatics studies for enhanced sustainable agriculture production.</title>
        <authorList>
            <person name="Brooks S."/>
            <person name="Weaver J.A."/>
            <person name="Klomchit A."/>
            <person name="Alharthi S.A."/>
            <person name="Onlamun T."/>
            <person name="Nurani R."/>
            <person name="Vong T.K."/>
            <person name="Alberti F."/>
            <person name="Greco C."/>
        </authorList>
    </citation>
    <scope>NUCLEOTIDE SEQUENCE [LARGE SCALE GENOMIC DNA]</scope>
    <source>
        <strain evidence="9">MFLUCC 19-0629</strain>
    </source>
</reference>
<dbReference type="PANTHER" id="PTHR15549:SF26">
    <property type="entry name" value="AXIAL BUDDING PATTERN PROTEIN 2-RELATED"/>
    <property type="match status" value="1"/>
</dbReference>
<dbReference type="PROSITE" id="PS51212">
    <property type="entry name" value="WSC"/>
    <property type="match status" value="1"/>
</dbReference>
<keyword evidence="2 6" id="KW-0812">Transmembrane</keyword>
<dbReference type="EMBL" id="JBANMG010000005">
    <property type="protein sequence ID" value="KAK6953526.1"/>
    <property type="molecule type" value="Genomic_DNA"/>
</dbReference>
<dbReference type="InterPro" id="IPR051694">
    <property type="entry name" value="Immunoregulatory_rcpt-like"/>
</dbReference>
<evidence type="ECO:0000313" key="9">
    <source>
        <dbReference type="EMBL" id="KAK6953526.1"/>
    </source>
</evidence>
<feature type="compositionally biased region" description="Low complexity" evidence="5">
    <location>
        <begin position="131"/>
        <end position="146"/>
    </location>
</feature>
<evidence type="ECO:0000256" key="3">
    <source>
        <dbReference type="ARBA" id="ARBA00022989"/>
    </source>
</evidence>
<evidence type="ECO:0000256" key="5">
    <source>
        <dbReference type="SAM" id="MobiDB-lite"/>
    </source>
</evidence>
<feature type="compositionally biased region" description="Polar residues" evidence="5">
    <location>
        <begin position="152"/>
        <end position="165"/>
    </location>
</feature>
<organism evidence="9 10">
    <name type="scientific">Daldinia eschscholtzii</name>
    <dbReference type="NCBI Taxonomy" id="292717"/>
    <lineage>
        <taxon>Eukaryota</taxon>
        <taxon>Fungi</taxon>
        <taxon>Dikarya</taxon>
        <taxon>Ascomycota</taxon>
        <taxon>Pezizomycotina</taxon>
        <taxon>Sordariomycetes</taxon>
        <taxon>Xylariomycetidae</taxon>
        <taxon>Xylariales</taxon>
        <taxon>Hypoxylaceae</taxon>
        <taxon>Daldinia</taxon>
    </lineage>
</organism>
<dbReference type="Pfam" id="PF01822">
    <property type="entry name" value="WSC"/>
    <property type="match status" value="1"/>
</dbReference>
<dbReference type="GO" id="GO:0016020">
    <property type="term" value="C:membrane"/>
    <property type="evidence" value="ECO:0007669"/>
    <property type="project" value="UniProtKB-SubCell"/>
</dbReference>
<evidence type="ECO:0000256" key="7">
    <source>
        <dbReference type="SAM" id="SignalP"/>
    </source>
</evidence>
<dbReference type="GO" id="GO:0071944">
    <property type="term" value="C:cell periphery"/>
    <property type="evidence" value="ECO:0007669"/>
    <property type="project" value="UniProtKB-ARBA"/>
</dbReference>
<accession>A0AAX6MM16</accession>
<keyword evidence="3 6" id="KW-1133">Transmembrane helix</keyword>
<feature type="transmembrane region" description="Helical" evidence="6">
    <location>
        <begin position="175"/>
        <end position="200"/>
    </location>
</feature>